<dbReference type="Gene3D" id="3.40.50.2000">
    <property type="entry name" value="Glycogen Phosphorylase B"/>
    <property type="match status" value="2"/>
</dbReference>
<proteinExistence type="predicted"/>
<dbReference type="GO" id="GO:0035251">
    <property type="term" value="F:UDP-glucosyltransferase activity"/>
    <property type="evidence" value="ECO:0007669"/>
    <property type="project" value="InterPro"/>
</dbReference>
<dbReference type="Pfam" id="PF00201">
    <property type="entry name" value="UDPGT"/>
    <property type="match status" value="1"/>
</dbReference>
<dbReference type="PANTHER" id="PTHR48049:SF132">
    <property type="entry name" value="GLYCOSYLTRANSFERASE"/>
    <property type="match status" value="1"/>
</dbReference>
<dbReference type="Proteomes" id="UP000184330">
    <property type="component" value="Unassembled WGS sequence"/>
</dbReference>
<dbReference type="InterPro" id="IPR002213">
    <property type="entry name" value="UDP_glucos_trans"/>
</dbReference>
<evidence type="ECO:0000256" key="1">
    <source>
        <dbReference type="ARBA" id="ARBA00022679"/>
    </source>
</evidence>
<gene>
    <name evidence="2" type="ORF">PAC_16813</name>
</gene>
<sequence length="504" mass="55332">MAFKQHHAWFLVPSWGHITSANALISRMLQLNPDLVVTVVHHAMTFEKAEADIAQYEDIPQDRIRIVGVGDAEVAKLEGTKFMIVAFKQLCDGWLSTLEGLVEDGAKWPKPTALMNDQFGANLVLPDAKKIVGPSCKTFMHWTPSATSFYSFLAPGKLGGFADYEETVENYLKDDELRKGRERSEILEEVCKAKNGTDGLNGTVCKVPGRPDMYDYEREASNGPSPQGLAHMLCTMVDLAKSTDGVICASSEAIEGEALKTCSEFQKIYGVGLSVAPRGWSTGLTVKDDTIRTFLDKFEHNSVLYISFGSMFFPTTEPTHVTAFLETLEATSFPFIFGLGGRLATGTLESSLIDRINASGKGLIHNAWVDQQAILQHDAVGWFLTHGGWNSIAESLIAGVPMMVWPLAQSDQALNGALLSTGEKRLGFEFLQIRQGAAQGKAMRTGQPINGDLESVKEEFEDVFTKARGVEGERIRENVEALAVELRKERDGRADSVIKELAFV</sequence>
<dbReference type="CDD" id="cd03784">
    <property type="entry name" value="GT1_Gtf-like"/>
    <property type="match status" value="1"/>
</dbReference>
<dbReference type="EMBL" id="FJOG01000040">
    <property type="protein sequence ID" value="CZR66912.1"/>
    <property type="molecule type" value="Genomic_DNA"/>
</dbReference>
<dbReference type="STRING" id="576137.A0A1L7XPG8"/>
<dbReference type="OrthoDB" id="5835829at2759"/>
<dbReference type="InterPro" id="IPR050481">
    <property type="entry name" value="UDP-glycosyltransf_plant"/>
</dbReference>
<dbReference type="SUPFAM" id="SSF53756">
    <property type="entry name" value="UDP-Glycosyltransferase/glycogen phosphorylase"/>
    <property type="match status" value="1"/>
</dbReference>
<name>A0A1L7XPG8_9HELO</name>
<evidence type="ECO:0000313" key="3">
    <source>
        <dbReference type="Proteomes" id="UP000184330"/>
    </source>
</evidence>
<keyword evidence="3" id="KW-1185">Reference proteome</keyword>
<dbReference type="PANTHER" id="PTHR48049">
    <property type="entry name" value="GLYCOSYLTRANSFERASE"/>
    <property type="match status" value="1"/>
</dbReference>
<accession>A0A1L7XPG8</accession>
<protein>
    <submittedName>
        <fullName evidence="2">Uncharacterized protein</fullName>
    </submittedName>
</protein>
<dbReference type="AlphaFoldDB" id="A0A1L7XPG8"/>
<reference evidence="2 3" key="1">
    <citation type="submission" date="2016-03" db="EMBL/GenBank/DDBJ databases">
        <authorList>
            <person name="Ploux O."/>
        </authorList>
    </citation>
    <scope>NUCLEOTIDE SEQUENCE [LARGE SCALE GENOMIC DNA]</scope>
    <source>
        <strain evidence="2 3">UAMH 11012</strain>
    </source>
</reference>
<evidence type="ECO:0000313" key="2">
    <source>
        <dbReference type="EMBL" id="CZR66912.1"/>
    </source>
</evidence>
<organism evidence="2 3">
    <name type="scientific">Phialocephala subalpina</name>
    <dbReference type="NCBI Taxonomy" id="576137"/>
    <lineage>
        <taxon>Eukaryota</taxon>
        <taxon>Fungi</taxon>
        <taxon>Dikarya</taxon>
        <taxon>Ascomycota</taxon>
        <taxon>Pezizomycotina</taxon>
        <taxon>Leotiomycetes</taxon>
        <taxon>Helotiales</taxon>
        <taxon>Mollisiaceae</taxon>
        <taxon>Phialocephala</taxon>
        <taxon>Phialocephala fortinii species complex</taxon>
    </lineage>
</organism>
<keyword evidence="1" id="KW-0808">Transferase</keyword>